<dbReference type="WBParaSite" id="MCU_014906-RA">
    <property type="protein sequence ID" value="MCU_014906-RA"/>
    <property type="gene ID" value="MCU_014906"/>
</dbReference>
<name>A0A5K3G2C9_MESCO</name>
<proteinExistence type="predicted"/>
<sequence>MWSAQCWEASQKLRTASLLRGRHCGGVQGRRHIGPPGLSQSCVSLCSNSLRGR</sequence>
<dbReference type="AlphaFoldDB" id="A0A5K3G2C9"/>
<protein>
    <submittedName>
        <fullName evidence="1">Uncharacterized protein</fullName>
    </submittedName>
</protein>
<evidence type="ECO:0000313" key="1">
    <source>
        <dbReference type="WBParaSite" id="MCU_014906-RA"/>
    </source>
</evidence>
<accession>A0A5K3G2C9</accession>
<reference evidence="1" key="1">
    <citation type="submission" date="2019-11" db="UniProtKB">
        <authorList>
            <consortium name="WormBaseParasite"/>
        </authorList>
    </citation>
    <scope>IDENTIFICATION</scope>
</reference>
<organism evidence="1">
    <name type="scientific">Mesocestoides corti</name>
    <name type="common">Flatworm</name>
    <dbReference type="NCBI Taxonomy" id="53468"/>
    <lineage>
        <taxon>Eukaryota</taxon>
        <taxon>Metazoa</taxon>
        <taxon>Spiralia</taxon>
        <taxon>Lophotrochozoa</taxon>
        <taxon>Platyhelminthes</taxon>
        <taxon>Cestoda</taxon>
        <taxon>Eucestoda</taxon>
        <taxon>Cyclophyllidea</taxon>
        <taxon>Mesocestoididae</taxon>
        <taxon>Mesocestoides</taxon>
    </lineage>
</organism>